<dbReference type="AlphaFoldDB" id="A0A9P4I7Z5"/>
<organism evidence="2 3">
    <name type="scientific">Rhizodiscina lignyota</name>
    <dbReference type="NCBI Taxonomy" id="1504668"/>
    <lineage>
        <taxon>Eukaryota</taxon>
        <taxon>Fungi</taxon>
        <taxon>Dikarya</taxon>
        <taxon>Ascomycota</taxon>
        <taxon>Pezizomycotina</taxon>
        <taxon>Dothideomycetes</taxon>
        <taxon>Pleosporomycetidae</taxon>
        <taxon>Aulographales</taxon>
        <taxon>Rhizodiscinaceae</taxon>
        <taxon>Rhizodiscina</taxon>
    </lineage>
</organism>
<dbReference type="EMBL" id="ML978132">
    <property type="protein sequence ID" value="KAF2095148.1"/>
    <property type="molecule type" value="Genomic_DNA"/>
</dbReference>
<name>A0A9P4I7Z5_9PEZI</name>
<proteinExistence type="predicted"/>
<protein>
    <submittedName>
        <fullName evidence="2">Uncharacterized protein</fullName>
    </submittedName>
</protein>
<feature type="compositionally biased region" description="Polar residues" evidence="1">
    <location>
        <begin position="47"/>
        <end position="60"/>
    </location>
</feature>
<feature type="region of interest" description="Disordered" evidence="1">
    <location>
        <begin position="1"/>
        <end position="110"/>
    </location>
</feature>
<feature type="compositionally biased region" description="Polar residues" evidence="1">
    <location>
        <begin position="9"/>
        <end position="20"/>
    </location>
</feature>
<evidence type="ECO:0000313" key="3">
    <source>
        <dbReference type="Proteomes" id="UP000799772"/>
    </source>
</evidence>
<keyword evidence="3" id="KW-1185">Reference proteome</keyword>
<accession>A0A9P4I7Z5</accession>
<gene>
    <name evidence="2" type="ORF">NA57DRAFT_79633</name>
</gene>
<evidence type="ECO:0000313" key="2">
    <source>
        <dbReference type="EMBL" id="KAF2095148.1"/>
    </source>
</evidence>
<dbReference type="Proteomes" id="UP000799772">
    <property type="component" value="Unassembled WGS sequence"/>
</dbReference>
<feature type="compositionally biased region" description="Low complexity" evidence="1">
    <location>
        <begin position="27"/>
        <end position="39"/>
    </location>
</feature>
<evidence type="ECO:0000256" key="1">
    <source>
        <dbReference type="SAM" id="MobiDB-lite"/>
    </source>
</evidence>
<comment type="caution">
    <text evidence="2">The sequence shown here is derived from an EMBL/GenBank/DDBJ whole genome shotgun (WGS) entry which is preliminary data.</text>
</comment>
<sequence>MSNAKRKSNSQTKKPSNYQRQPGDVRSQAGNANSQSSAQPKSRSQERNSSNETQSVGSSQRDLRQELQVDADSNSITVPPSAFSYGHGPTDADHSQPSALEGPSQKEYKQRQSQIYLFNRVREQMPLGEPEVNVRTLSRIIGIEWRDPAVSNAEMRINLGELKNRTEDWLAKDG</sequence>
<reference evidence="2" key="1">
    <citation type="journal article" date="2020" name="Stud. Mycol.">
        <title>101 Dothideomycetes genomes: a test case for predicting lifestyles and emergence of pathogens.</title>
        <authorList>
            <person name="Haridas S."/>
            <person name="Albert R."/>
            <person name="Binder M."/>
            <person name="Bloem J."/>
            <person name="Labutti K."/>
            <person name="Salamov A."/>
            <person name="Andreopoulos B."/>
            <person name="Baker S."/>
            <person name="Barry K."/>
            <person name="Bills G."/>
            <person name="Bluhm B."/>
            <person name="Cannon C."/>
            <person name="Castanera R."/>
            <person name="Culley D."/>
            <person name="Daum C."/>
            <person name="Ezra D."/>
            <person name="Gonzalez J."/>
            <person name="Henrissat B."/>
            <person name="Kuo A."/>
            <person name="Liang C."/>
            <person name="Lipzen A."/>
            <person name="Lutzoni F."/>
            <person name="Magnuson J."/>
            <person name="Mondo S."/>
            <person name="Nolan M."/>
            <person name="Ohm R."/>
            <person name="Pangilinan J."/>
            <person name="Park H.-J."/>
            <person name="Ramirez L."/>
            <person name="Alfaro M."/>
            <person name="Sun H."/>
            <person name="Tritt A."/>
            <person name="Yoshinaga Y."/>
            <person name="Zwiers L.-H."/>
            <person name="Turgeon B."/>
            <person name="Goodwin S."/>
            <person name="Spatafora J."/>
            <person name="Crous P."/>
            <person name="Grigoriev I."/>
        </authorList>
    </citation>
    <scope>NUCLEOTIDE SEQUENCE</scope>
    <source>
        <strain evidence="2">CBS 133067</strain>
    </source>
</reference>